<feature type="domain" description="PAC" evidence="15">
    <location>
        <begin position="1364"/>
        <end position="1417"/>
    </location>
</feature>
<dbReference type="SUPFAM" id="SSF55874">
    <property type="entry name" value="ATPase domain of HSP90 chaperone/DNA topoisomerase II/histidine kinase"/>
    <property type="match status" value="1"/>
</dbReference>
<dbReference type="Gene3D" id="3.30.450.20">
    <property type="entry name" value="PAS domain"/>
    <property type="match status" value="7"/>
</dbReference>
<comment type="similarity">
    <text evidence="2">In the N-terminal section; belongs to the phytochrome family.</text>
</comment>
<dbReference type="InterPro" id="IPR004358">
    <property type="entry name" value="Sig_transdc_His_kin-like_C"/>
</dbReference>
<evidence type="ECO:0000259" key="15">
    <source>
        <dbReference type="PROSITE" id="PS50113"/>
    </source>
</evidence>
<dbReference type="CDD" id="cd00156">
    <property type="entry name" value="REC"/>
    <property type="match status" value="1"/>
</dbReference>
<dbReference type="EC" id="2.7.13.3" evidence="3"/>
<dbReference type="SUPFAM" id="SSF47384">
    <property type="entry name" value="Homodimeric domain of signal transducing histidine kinase"/>
    <property type="match status" value="1"/>
</dbReference>
<dbReference type="SMART" id="SM00448">
    <property type="entry name" value="REC"/>
    <property type="match status" value="2"/>
</dbReference>
<dbReference type="SMART" id="SM00388">
    <property type="entry name" value="HisKA"/>
    <property type="match status" value="1"/>
</dbReference>
<dbReference type="Pfam" id="PF08447">
    <property type="entry name" value="PAS_3"/>
    <property type="match status" value="4"/>
</dbReference>
<dbReference type="InterPro" id="IPR013656">
    <property type="entry name" value="PAS_4"/>
</dbReference>
<feature type="domain" description="Histidine kinase" evidence="12">
    <location>
        <begin position="1442"/>
        <end position="1659"/>
    </location>
</feature>
<dbReference type="SUPFAM" id="SSF52172">
    <property type="entry name" value="CheY-like"/>
    <property type="match status" value="2"/>
</dbReference>
<feature type="coiled-coil region" evidence="10">
    <location>
        <begin position="1402"/>
        <end position="1438"/>
    </location>
</feature>
<dbReference type="OrthoDB" id="5555607at2"/>
<dbReference type="InterPro" id="IPR000700">
    <property type="entry name" value="PAS-assoc_C"/>
</dbReference>
<dbReference type="CDD" id="cd16922">
    <property type="entry name" value="HATPase_EvgS-ArcB-TorS-like"/>
    <property type="match status" value="1"/>
</dbReference>
<feature type="domain" description="Response regulatory" evidence="13">
    <location>
        <begin position="1681"/>
        <end position="1799"/>
    </location>
</feature>
<evidence type="ECO:0000259" key="12">
    <source>
        <dbReference type="PROSITE" id="PS50109"/>
    </source>
</evidence>
<feature type="domain" description="PAS" evidence="14">
    <location>
        <begin position="344"/>
        <end position="416"/>
    </location>
</feature>
<keyword evidence="6 16" id="KW-0418">Kinase</keyword>
<dbReference type="InterPro" id="IPR001610">
    <property type="entry name" value="PAC"/>
</dbReference>
<dbReference type="SUPFAM" id="SSF55781">
    <property type="entry name" value="GAF domain-like"/>
    <property type="match status" value="2"/>
</dbReference>
<sequence>MQQPSRTVLIVDDSLEDCELYRRYLQRDRNYSYTILEASLGRQGLELWQQQRPDLVLLDYRLPDLDGLEFLAQLPGLPLQPCLPVVVMTSQGNERIAVQAMKAGAQDYLIKGQITPEALHLAVSGAIETVKIRTELHQRIERERIVGRITQQIHQSLDLERILQTTVTEVRQFLNTDRVLVFQLQPDGNGTVVAESVTSAWRSLLSSTIYDPCLAEYYLRFSRPGSITYDSEFVEDYVTCYRQGRVTAIPDIHGSGMDSCHIELLAQFQVNANLVVPILHDDGLWGLLIAHHCAAPRLWESLEISLLKELAAQLGIALRQAELYQQSQTELAERKRVEAELRASEERLRSALEASRMGTWDWNIETGQIQWSANLEAMFGLEPGAFDGSFEMFTRFLHPDDRDRVLAAVEQAISTGEDYTIEFRVVYPNGTVRWALSQGKVFYGLNGQPVRMTGNDIDITERKQAEIALQESESRFRQLTENIDAVFWMREVTESRASYVSPAYERLWGLNPQELYENQQAWVNYIHPDDREPVYRAFQAKAAEGLFDEEYRIILPNGQIRWVHDRCFPLRNEARALYRFTGIAEDITDRKGSEQTLQKSEERFRTSVENMLDCFAIYQSIRNEQGEIVDFRTEYVNDAACLNNQMTREQQIGRGLCELLPGHRDSGLFDEYCQVVETGQALVKENLIYEDDYGQQHLTRAFDIRVAKLEDGFIATWRDITDRKRAEVKLLESERQLRIAKDAAALGIHDYGITSGTIQWDSRVRELWGVGPDEPITYETFFSGLHPEDRAATQAAVNRALDPRGDGKYDAEYRVIHRTDGLTRWIAATGIAIFEHERAVRLVGTVQDITARKLAEQEAQEGKQILDALMEYIPEGITIADAPNVTIRRISRYGQQLTGRSLDVIEGIPVEEHTEKWGVFYPDGITPASNEMLPLTRAVQQGEVVTDEEWVLQQPNGTKITVLCNAGPIYVNGEITGGVVVWRDISDRKWREQQQEYLLKLNDALRPLSDAVEIEAIACRLLGEHLGIDHVFYAMLNEAEGYWNIPWQYSRGTLSMVGNHPASAYSWALPFLRCGDPVIIEDIDHSDIIPSADVAAMAAIQTFAIVSIPLIKGGTLIGTLSVTNNAPRVWQPEEVELVRETAERTWAAVERARAEMLLRASHNTFRHLVENSPFGVYVIDADFRLAQVSAGAQKVFENVRPLIGRDFAEVLQIIWLEPFASEAITHFRHTLKTGEPYHAPSIVERRQDTDEVESYDWKIERITLPDGRFGVVCHFYDLSERLHYEAALRDSEERFRNLADHMSQLAWMADEHGWIFWYNRRWFEYTGTTLEEMQGWGWQAVHHPDHVDRVVQHIRHCFEMGEVWEDTFPLRGHDGQYRWFLSRAIPIRDQESGQILRWFGTNTDITERKQAEQERQRLLEQEQAARAEAERANQIKDEFLAILSHELRSPLNPILGWTQLLQSRKFDPTKTNEALATIERNAKLQTQLIDDLLDIAKILRGKLTMNVVPVDLAFVIEAAIDTMRTAAVAKEMTLHAVLPQIGRVSGDSARLQQIVWNLLSNAIKFTPAKGVVEVRLEREGDRAKITISDTGKGINPDFLPHLFESFRQEDASTTRQYGGLGLGLAIVRHLVEAHGGTIRAESPGEGQGATFIVQFPLLNAESEQPTSETASINELDLTGIRILAVDDELDARELLTELLTQYGAEVLMVTSAPEALTHLESFQPSVLISDIGMSEVDGYMLMQQIRALPPEKGGRVLAIALTAYAGEEDCQQAIASGYQRHLTKPLDLNQLVKVVVELTSQAGTVLLI</sequence>
<dbReference type="NCBIfam" id="TIGR00229">
    <property type="entry name" value="sensory_box"/>
    <property type="match status" value="5"/>
</dbReference>
<evidence type="ECO:0000256" key="3">
    <source>
        <dbReference type="ARBA" id="ARBA00012438"/>
    </source>
</evidence>
<dbReference type="FunFam" id="3.30.565.10:FF:000010">
    <property type="entry name" value="Sensor histidine kinase RcsC"/>
    <property type="match status" value="1"/>
</dbReference>
<gene>
    <name evidence="16" type="ordered locus">Cyan7425_3613</name>
</gene>
<feature type="modified residue" description="4-aspartylphosphate" evidence="9">
    <location>
        <position position="59"/>
    </location>
</feature>
<dbReference type="SMART" id="SM00065">
    <property type="entry name" value="GAF"/>
    <property type="match status" value="2"/>
</dbReference>
<dbReference type="Pfam" id="PF01590">
    <property type="entry name" value="GAF"/>
    <property type="match status" value="2"/>
</dbReference>
<feature type="domain" description="PAC" evidence="15">
    <location>
        <begin position="547"/>
        <end position="599"/>
    </location>
</feature>
<dbReference type="EMBL" id="CP001344">
    <property type="protein sequence ID" value="ACL45933.1"/>
    <property type="molecule type" value="Genomic_DNA"/>
</dbReference>
<organism evidence="16">
    <name type="scientific">Cyanothece sp. (strain PCC 7425 / ATCC 29141)</name>
    <dbReference type="NCBI Taxonomy" id="395961"/>
    <lineage>
        <taxon>Bacteria</taxon>
        <taxon>Bacillati</taxon>
        <taxon>Cyanobacteriota</taxon>
        <taxon>Cyanophyceae</taxon>
        <taxon>Gomontiellales</taxon>
        <taxon>Cyanothecaceae</taxon>
        <taxon>Cyanothece</taxon>
    </lineage>
</organism>
<evidence type="ECO:0000256" key="5">
    <source>
        <dbReference type="ARBA" id="ARBA00022679"/>
    </source>
</evidence>
<dbReference type="Gene3D" id="2.10.70.100">
    <property type="match status" value="2"/>
</dbReference>
<dbReference type="InterPro" id="IPR013655">
    <property type="entry name" value="PAS_fold_3"/>
</dbReference>
<dbReference type="HOGENOM" id="CLU_000445_114_65_3"/>
<dbReference type="Pfam" id="PF00072">
    <property type="entry name" value="Response_reg"/>
    <property type="match status" value="2"/>
</dbReference>
<evidence type="ECO:0000259" key="14">
    <source>
        <dbReference type="PROSITE" id="PS50112"/>
    </source>
</evidence>
<feature type="domain" description="Phytochrome chromophore attachment site" evidence="11">
    <location>
        <begin position="158"/>
        <end position="313"/>
    </location>
</feature>
<dbReference type="PRINTS" id="PR00344">
    <property type="entry name" value="BCTRLSENSOR"/>
</dbReference>
<dbReference type="FunFam" id="3.30.450.20:FF:000099">
    <property type="entry name" value="Sensory box sensor histidine kinase"/>
    <property type="match status" value="1"/>
</dbReference>
<dbReference type="KEGG" id="cyn:Cyan7425_3613"/>
<dbReference type="eggNOG" id="COG2202">
    <property type="taxonomic scope" value="Bacteria"/>
</dbReference>
<dbReference type="STRING" id="395961.Cyan7425_3613"/>
<dbReference type="InterPro" id="IPR003661">
    <property type="entry name" value="HisK_dim/P_dom"/>
</dbReference>
<dbReference type="InterPro" id="IPR052162">
    <property type="entry name" value="Sensor_kinase/Photoreceptor"/>
</dbReference>
<keyword evidence="5 16" id="KW-0808">Transferase</keyword>
<dbReference type="PROSITE" id="PS50109">
    <property type="entry name" value="HIS_KIN"/>
    <property type="match status" value="1"/>
</dbReference>
<dbReference type="Gene3D" id="3.40.50.2300">
    <property type="match status" value="2"/>
</dbReference>
<dbReference type="InterPro" id="IPR001789">
    <property type="entry name" value="Sig_transdc_resp-reg_receiver"/>
</dbReference>
<dbReference type="eggNOG" id="COG0784">
    <property type="taxonomic scope" value="Bacteria"/>
</dbReference>
<dbReference type="CDD" id="cd00130">
    <property type="entry name" value="PAS"/>
    <property type="match status" value="4"/>
</dbReference>
<dbReference type="SMART" id="SM00091">
    <property type="entry name" value="PAS"/>
    <property type="match status" value="6"/>
</dbReference>
<evidence type="ECO:0000256" key="10">
    <source>
        <dbReference type="SAM" id="Coils"/>
    </source>
</evidence>
<dbReference type="SUPFAM" id="SSF55785">
    <property type="entry name" value="PYP-like sensor domain (PAS domain)"/>
    <property type="match status" value="7"/>
</dbReference>
<feature type="domain" description="PAS" evidence="14">
    <location>
        <begin position="733"/>
        <end position="804"/>
    </location>
</feature>
<evidence type="ECO:0000256" key="1">
    <source>
        <dbReference type="ARBA" id="ARBA00000085"/>
    </source>
</evidence>
<feature type="domain" description="PAC" evidence="15">
    <location>
        <begin position="419"/>
        <end position="471"/>
    </location>
</feature>
<dbReference type="CDD" id="cd00082">
    <property type="entry name" value="HisKA"/>
    <property type="match status" value="1"/>
</dbReference>
<feature type="modified residue" description="4-aspartylphosphate" evidence="9">
    <location>
        <position position="1730"/>
    </location>
</feature>
<dbReference type="Gene3D" id="3.30.565.10">
    <property type="entry name" value="Histidine kinase-like ATPase, C-terminal domain"/>
    <property type="match status" value="1"/>
</dbReference>
<dbReference type="InterPro" id="IPR003594">
    <property type="entry name" value="HATPase_dom"/>
</dbReference>
<dbReference type="InterPro" id="IPR036097">
    <property type="entry name" value="HisK_dim/P_sf"/>
</dbReference>
<dbReference type="InterPro" id="IPR035965">
    <property type="entry name" value="PAS-like_dom_sf"/>
</dbReference>
<evidence type="ECO:0000256" key="4">
    <source>
        <dbReference type="ARBA" id="ARBA00022553"/>
    </source>
</evidence>
<dbReference type="PROSITE" id="PS50046">
    <property type="entry name" value="PHYTOCHROME_2"/>
    <property type="match status" value="1"/>
</dbReference>
<dbReference type="Gene3D" id="3.30.450.40">
    <property type="match status" value="2"/>
</dbReference>
<dbReference type="eggNOG" id="COG3706">
    <property type="taxonomic scope" value="Bacteria"/>
</dbReference>
<reference evidence="16" key="1">
    <citation type="submission" date="2009-01" db="EMBL/GenBank/DDBJ databases">
        <title>Complete sequence of chromosome Cyanothece sp. PCC 7425.</title>
        <authorList>
            <consortium name="US DOE Joint Genome Institute"/>
            <person name="Lucas S."/>
            <person name="Copeland A."/>
            <person name="Lapidus A."/>
            <person name="Glavina del Rio T."/>
            <person name="Dalin E."/>
            <person name="Tice H."/>
            <person name="Bruce D."/>
            <person name="Goodwin L."/>
            <person name="Pitluck S."/>
            <person name="Sims D."/>
            <person name="Meineke L."/>
            <person name="Brettin T."/>
            <person name="Detter J.C."/>
            <person name="Han C."/>
            <person name="Larimer F."/>
            <person name="Land M."/>
            <person name="Hauser L."/>
            <person name="Kyrpides N."/>
            <person name="Ovchinnikova G."/>
            <person name="Liberton M."/>
            <person name="Stoeckel J."/>
            <person name="Banerjee A."/>
            <person name="Singh A."/>
            <person name="Page L."/>
            <person name="Sato H."/>
            <person name="Zhao L."/>
            <person name="Sherman L."/>
            <person name="Pakrasi H."/>
            <person name="Richardson P."/>
        </authorList>
    </citation>
    <scope>NUCLEOTIDE SEQUENCE</scope>
    <source>
        <strain evidence="16">PCC 7425</strain>
    </source>
</reference>
<dbReference type="PROSITE" id="PS50110">
    <property type="entry name" value="RESPONSE_REGULATORY"/>
    <property type="match status" value="2"/>
</dbReference>
<protein>
    <recommendedName>
        <fullName evidence="8">Circadian input-output histidine kinase CikA</fullName>
        <ecNumber evidence="3">2.7.13.3</ecNumber>
    </recommendedName>
</protein>
<dbReference type="PROSITE" id="PS50112">
    <property type="entry name" value="PAS"/>
    <property type="match status" value="4"/>
</dbReference>
<feature type="domain" description="Response regulatory" evidence="13">
    <location>
        <begin position="7"/>
        <end position="126"/>
    </location>
</feature>
<dbReference type="eggNOG" id="COG2203">
    <property type="taxonomic scope" value="Bacteria"/>
</dbReference>
<dbReference type="PANTHER" id="PTHR43304">
    <property type="entry name" value="PHYTOCHROME-LIKE PROTEIN CPH1"/>
    <property type="match status" value="1"/>
</dbReference>
<dbReference type="GO" id="GO:0000155">
    <property type="term" value="F:phosphorelay sensor kinase activity"/>
    <property type="evidence" value="ECO:0007669"/>
    <property type="project" value="InterPro"/>
</dbReference>
<dbReference type="InterPro" id="IPR036890">
    <property type="entry name" value="HATPase_C_sf"/>
</dbReference>
<evidence type="ECO:0000259" key="11">
    <source>
        <dbReference type="PROSITE" id="PS50046"/>
    </source>
</evidence>
<dbReference type="Pfam" id="PF00512">
    <property type="entry name" value="HisKA"/>
    <property type="match status" value="1"/>
</dbReference>
<dbReference type="InterPro" id="IPR000014">
    <property type="entry name" value="PAS"/>
</dbReference>
<evidence type="ECO:0000256" key="8">
    <source>
        <dbReference type="ARBA" id="ARBA00074306"/>
    </source>
</evidence>
<dbReference type="InterPro" id="IPR016132">
    <property type="entry name" value="Phyto_chromo_attachment"/>
</dbReference>
<dbReference type="Pfam" id="PF13426">
    <property type="entry name" value="PAS_9"/>
    <property type="match status" value="2"/>
</dbReference>
<keyword evidence="10" id="KW-0175">Coiled coil</keyword>
<evidence type="ECO:0000259" key="13">
    <source>
        <dbReference type="PROSITE" id="PS50110"/>
    </source>
</evidence>
<dbReference type="PANTHER" id="PTHR43304:SF1">
    <property type="entry name" value="PAC DOMAIN-CONTAINING PROTEIN"/>
    <property type="match status" value="1"/>
</dbReference>
<dbReference type="Gene3D" id="1.10.287.130">
    <property type="match status" value="1"/>
</dbReference>
<dbReference type="SMART" id="SM00387">
    <property type="entry name" value="HATPase_c"/>
    <property type="match status" value="1"/>
</dbReference>
<dbReference type="InterPro" id="IPR005467">
    <property type="entry name" value="His_kinase_dom"/>
</dbReference>
<dbReference type="PROSITE" id="PS50113">
    <property type="entry name" value="PAC"/>
    <property type="match status" value="4"/>
</dbReference>
<accession>B8HRR6</accession>
<name>B8HRR6_CYAP4</name>
<dbReference type="Pfam" id="PF08448">
    <property type="entry name" value="PAS_4"/>
    <property type="match status" value="1"/>
</dbReference>
<evidence type="ECO:0000256" key="6">
    <source>
        <dbReference type="ARBA" id="ARBA00022777"/>
    </source>
</evidence>
<feature type="domain" description="PAS" evidence="14">
    <location>
        <begin position="1291"/>
        <end position="1361"/>
    </location>
</feature>
<dbReference type="SMART" id="SM00086">
    <property type="entry name" value="PAC"/>
    <property type="match status" value="5"/>
</dbReference>
<dbReference type="InterPro" id="IPR029016">
    <property type="entry name" value="GAF-like_dom_sf"/>
</dbReference>
<proteinExistence type="inferred from homology"/>
<evidence type="ECO:0000313" key="16">
    <source>
        <dbReference type="EMBL" id="ACL45933.1"/>
    </source>
</evidence>
<dbReference type="InterPro" id="IPR011006">
    <property type="entry name" value="CheY-like_superfamily"/>
</dbReference>
<dbReference type="InterPro" id="IPR003018">
    <property type="entry name" value="GAF"/>
</dbReference>
<keyword evidence="7" id="KW-0902">Two-component regulatory system</keyword>
<dbReference type="CDD" id="cd17580">
    <property type="entry name" value="REC_2_DhkD-like"/>
    <property type="match status" value="1"/>
</dbReference>
<feature type="coiled-coil region" evidence="10">
    <location>
        <begin position="327"/>
        <end position="354"/>
    </location>
</feature>
<dbReference type="Pfam" id="PF02518">
    <property type="entry name" value="HATPase_c"/>
    <property type="match status" value="1"/>
</dbReference>
<evidence type="ECO:0000256" key="2">
    <source>
        <dbReference type="ARBA" id="ARBA00006402"/>
    </source>
</evidence>
<feature type="domain" description="PAC" evidence="15">
    <location>
        <begin position="809"/>
        <end position="861"/>
    </location>
</feature>
<evidence type="ECO:0000256" key="7">
    <source>
        <dbReference type="ARBA" id="ARBA00023012"/>
    </source>
</evidence>
<feature type="domain" description="PAS" evidence="14">
    <location>
        <begin position="472"/>
        <end position="545"/>
    </location>
</feature>
<comment type="catalytic activity">
    <reaction evidence="1">
        <text>ATP + protein L-histidine = ADP + protein N-phospho-L-histidine.</text>
        <dbReference type="EC" id="2.7.13.3"/>
    </reaction>
</comment>
<dbReference type="eggNOG" id="COG2205">
    <property type="taxonomic scope" value="Bacteria"/>
</dbReference>
<evidence type="ECO:0000256" key="9">
    <source>
        <dbReference type="PROSITE-ProRule" id="PRU00169"/>
    </source>
</evidence>
<keyword evidence="4 9" id="KW-0597">Phosphoprotein</keyword>